<name>A0A9X1NFZ8_9ACTN</name>
<evidence type="ECO:0000313" key="1">
    <source>
        <dbReference type="EMBL" id="MCD5313340.1"/>
    </source>
</evidence>
<dbReference type="Proteomes" id="UP001138997">
    <property type="component" value="Unassembled WGS sequence"/>
</dbReference>
<protein>
    <submittedName>
        <fullName evidence="1">Uncharacterized protein</fullName>
    </submittedName>
</protein>
<dbReference type="RefSeq" id="WP_231444440.1">
    <property type="nucleotide sequence ID" value="NZ_JAJOMB010000011.1"/>
</dbReference>
<sequence>MTQPRVKIDPETSLGPVEKLREPLEDQLSSALQVAVQKVDKRYAGESLDEVQHDLLETTKAGLHPDVAEAFRPNQAQLRDVAAGIVEEE</sequence>
<organism evidence="1 2">
    <name type="scientific">Kineosporia babensis</name>
    <dbReference type="NCBI Taxonomy" id="499548"/>
    <lineage>
        <taxon>Bacteria</taxon>
        <taxon>Bacillati</taxon>
        <taxon>Actinomycetota</taxon>
        <taxon>Actinomycetes</taxon>
        <taxon>Kineosporiales</taxon>
        <taxon>Kineosporiaceae</taxon>
        <taxon>Kineosporia</taxon>
    </lineage>
</organism>
<dbReference type="AlphaFoldDB" id="A0A9X1NFZ8"/>
<accession>A0A9X1NFZ8</accession>
<keyword evidence="2" id="KW-1185">Reference proteome</keyword>
<comment type="caution">
    <text evidence="1">The sequence shown here is derived from an EMBL/GenBank/DDBJ whole genome shotgun (WGS) entry which is preliminary data.</text>
</comment>
<dbReference type="EMBL" id="JAJOMB010000011">
    <property type="protein sequence ID" value="MCD5313340.1"/>
    <property type="molecule type" value="Genomic_DNA"/>
</dbReference>
<gene>
    <name evidence="1" type="ORF">LR394_20740</name>
</gene>
<proteinExistence type="predicted"/>
<evidence type="ECO:0000313" key="2">
    <source>
        <dbReference type="Proteomes" id="UP001138997"/>
    </source>
</evidence>
<reference evidence="1" key="1">
    <citation type="submission" date="2021-11" db="EMBL/GenBank/DDBJ databases">
        <title>Streptomyces corallinus and Kineosporia corallina sp. nov., two new coral-derived marine actinobacteria.</title>
        <authorList>
            <person name="Buangrab K."/>
            <person name="Sutthacheep M."/>
            <person name="Yeemin T."/>
            <person name="Harunari E."/>
            <person name="Igarashi Y."/>
            <person name="Sripreechasak P."/>
            <person name="Kanchanasin P."/>
            <person name="Tanasupawat S."/>
            <person name="Phongsopitanun W."/>
        </authorList>
    </citation>
    <scope>NUCLEOTIDE SEQUENCE</scope>
    <source>
        <strain evidence="1">JCM 31032</strain>
    </source>
</reference>